<organism evidence="4 5">
    <name type="scientific">Cellvibrio zantedeschiae</name>
    <dbReference type="NCBI Taxonomy" id="1237077"/>
    <lineage>
        <taxon>Bacteria</taxon>
        <taxon>Pseudomonadati</taxon>
        <taxon>Pseudomonadota</taxon>
        <taxon>Gammaproteobacteria</taxon>
        <taxon>Cellvibrionales</taxon>
        <taxon>Cellvibrionaceae</taxon>
        <taxon>Cellvibrio</taxon>
    </lineage>
</organism>
<dbReference type="InterPro" id="IPR050570">
    <property type="entry name" value="Cell_wall_metabolism_enzyme"/>
</dbReference>
<dbReference type="SUPFAM" id="SSF51261">
    <property type="entry name" value="Duplicated hybrid motif"/>
    <property type="match status" value="1"/>
</dbReference>
<keyword evidence="2" id="KW-0472">Membrane</keyword>
<gene>
    <name evidence="4" type="ORF">GCM10011613_02940</name>
</gene>
<reference evidence="5" key="1">
    <citation type="journal article" date="2019" name="Int. J. Syst. Evol. Microbiol.">
        <title>The Global Catalogue of Microorganisms (GCM) 10K type strain sequencing project: providing services to taxonomists for standard genome sequencing and annotation.</title>
        <authorList>
            <consortium name="The Broad Institute Genomics Platform"/>
            <consortium name="The Broad Institute Genome Sequencing Center for Infectious Disease"/>
            <person name="Wu L."/>
            <person name="Ma J."/>
        </authorList>
    </citation>
    <scope>NUCLEOTIDE SEQUENCE [LARGE SCALE GENOMIC DNA]</scope>
    <source>
        <strain evidence="5">KCTC 32239</strain>
    </source>
</reference>
<keyword evidence="1" id="KW-0175">Coiled coil</keyword>
<protein>
    <recommendedName>
        <fullName evidence="3">M23ase beta-sheet core domain-containing protein</fullName>
    </recommendedName>
</protein>
<evidence type="ECO:0000313" key="4">
    <source>
        <dbReference type="EMBL" id="GGY62818.1"/>
    </source>
</evidence>
<dbReference type="RefSeq" id="WP_189415402.1">
    <property type="nucleotide sequence ID" value="NZ_BMYZ01000001.1"/>
</dbReference>
<dbReference type="PANTHER" id="PTHR21666">
    <property type="entry name" value="PEPTIDASE-RELATED"/>
    <property type="match status" value="1"/>
</dbReference>
<feature type="transmembrane region" description="Helical" evidence="2">
    <location>
        <begin position="24"/>
        <end position="45"/>
    </location>
</feature>
<feature type="coiled-coil region" evidence="1">
    <location>
        <begin position="69"/>
        <end position="103"/>
    </location>
</feature>
<accession>A0ABQ3AQC0</accession>
<evidence type="ECO:0000259" key="3">
    <source>
        <dbReference type="Pfam" id="PF01551"/>
    </source>
</evidence>
<proteinExistence type="predicted"/>
<keyword evidence="2" id="KW-1133">Transmembrane helix</keyword>
<evidence type="ECO:0000313" key="5">
    <source>
        <dbReference type="Proteomes" id="UP000619761"/>
    </source>
</evidence>
<feature type="domain" description="M23ase beta-sheet core" evidence="3">
    <location>
        <begin position="206"/>
        <end position="300"/>
    </location>
</feature>
<keyword evidence="2" id="KW-0812">Transmembrane</keyword>
<comment type="caution">
    <text evidence="4">The sequence shown here is derived from an EMBL/GenBank/DDBJ whole genome shotgun (WGS) entry which is preliminary data.</text>
</comment>
<evidence type="ECO:0000256" key="1">
    <source>
        <dbReference type="SAM" id="Coils"/>
    </source>
</evidence>
<dbReference type="PANTHER" id="PTHR21666:SF291">
    <property type="entry name" value="STAGE II SPORULATION PROTEIN Q"/>
    <property type="match status" value="1"/>
</dbReference>
<dbReference type="CDD" id="cd12797">
    <property type="entry name" value="M23_peptidase"/>
    <property type="match status" value="1"/>
</dbReference>
<name>A0ABQ3AQC0_9GAMM</name>
<evidence type="ECO:0000256" key="2">
    <source>
        <dbReference type="SAM" id="Phobius"/>
    </source>
</evidence>
<sequence>MKIIIVNSDHGQTRSLTLGGWTRAFLSVCLLGIPTVIGAWGYSWLVNFDKKDAFNAEAPGWGLSLSEQKEKLEKSRKQSEGQVAALTAKVAELQARLVRLDAVGERLTKVAKLDKGEFDFRQLPGVGGPLNNEIRANPSPTDFLLTMDQLTQHVQNREQQFKALDSILISRSFDMESLFDRLPVENGYMSSTFGYRTDPFNGKQEFHSGIDFTAPTGTAVTAVAPGVVTSSMLTSDYGNLLEINHGGSFETRYAHNKINLVKAGDVVKKGQVIALVGSTGRSTAPHVHFEVYKNGRVVDPATYLHTASR</sequence>
<dbReference type="EMBL" id="BMYZ01000001">
    <property type="protein sequence ID" value="GGY62818.1"/>
    <property type="molecule type" value="Genomic_DNA"/>
</dbReference>
<dbReference type="InterPro" id="IPR016047">
    <property type="entry name" value="M23ase_b-sheet_dom"/>
</dbReference>
<dbReference type="Gene3D" id="2.70.70.10">
    <property type="entry name" value="Glucose Permease (Domain IIA)"/>
    <property type="match status" value="1"/>
</dbReference>
<keyword evidence="5" id="KW-1185">Reference proteome</keyword>
<dbReference type="Pfam" id="PF01551">
    <property type="entry name" value="Peptidase_M23"/>
    <property type="match status" value="1"/>
</dbReference>
<dbReference type="Proteomes" id="UP000619761">
    <property type="component" value="Unassembled WGS sequence"/>
</dbReference>
<dbReference type="InterPro" id="IPR011055">
    <property type="entry name" value="Dup_hybrid_motif"/>
</dbReference>